<reference evidence="1 2" key="1">
    <citation type="journal article" date="2022" name="Hortic Res">
        <title>A haplotype resolved chromosomal level avocado genome allows analysis of novel avocado genes.</title>
        <authorList>
            <person name="Nath O."/>
            <person name="Fletcher S.J."/>
            <person name="Hayward A."/>
            <person name="Shaw L.M."/>
            <person name="Masouleh A.K."/>
            <person name="Furtado A."/>
            <person name="Henry R.J."/>
            <person name="Mitter N."/>
        </authorList>
    </citation>
    <scope>NUCLEOTIDE SEQUENCE [LARGE SCALE GENOMIC DNA]</scope>
    <source>
        <strain evidence="2">cv. Hass</strain>
    </source>
</reference>
<keyword evidence="2" id="KW-1185">Reference proteome</keyword>
<accession>A0ACC2MLU8</accession>
<evidence type="ECO:0000313" key="2">
    <source>
        <dbReference type="Proteomes" id="UP001234297"/>
    </source>
</evidence>
<proteinExistence type="predicted"/>
<dbReference type="Proteomes" id="UP001234297">
    <property type="component" value="Chromosome 2"/>
</dbReference>
<dbReference type="EMBL" id="CM056810">
    <property type="protein sequence ID" value="KAJ8646289.1"/>
    <property type="molecule type" value="Genomic_DNA"/>
</dbReference>
<protein>
    <submittedName>
        <fullName evidence="1">Uncharacterized protein</fullName>
    </submittedName>
</protein>
<comment type="caution">
    <text evidence="1">The sequence shown here is derived from an EMBL/GenBank/DDBJ whole genome shotgun (WGS) entry which is preliminary data.</text>
</comment>
<gene>
    <name evidence="1" type="ORF">MRB53_008037</name>
</gene>
<organism evidence="1 2">
    <name type="scientific">Persea americana</name>
    <name type="common">Avocado</name>
    <dbReference type="NCBI Taxonomy" id="3435"/>
    <lineage>
        <taxon>Eukaryota</taxon>
        <taxon>Viridiplantae</taxon>
        <taxon>Streptophyta</taxon>
        <taxon>Embryophyta</taxon>
        <taxon>Tracheophyta</taxon>
        <taxon>Spermatophyta</taxon>
        <taxon>Magnoliopsida</taxon>
        <taxon>Magnoliidae</taxon>
        <taxon>Laurales</taxon>
        <taxon>Lauraceae</taxon>
        <taxon>Persea</taxon>
    </lineage>
</organism>
<sequence length="78" mass="8863">MAKEYCLSKVLPPLVRLSELVSTSDHFRVLGGFDFEEAAGFGDCWISLHDFEQLVDFGGTPIPTSPCRERRRDEDERS</sequence>
<name>A0ACC2MLU8_PERAE</name>
<evidence type="ECO:0000313" key="1">
    <source>
        <dbReference type="EMBL" id="KAJ8646289.1"/>
    </source>
</evidence>